<dbReference type="Pfam" id="PF10613">
    <property type="entry name" value="Lig_chan-Glu_bd"/>
    <property type="match status" value="1"/>
</dbReference>
<evidence type="ECO:0000256" key="11">
    <source>
        <dbReference type="ARBA" id="ARBA00023286"/>
    </source>
</evidence>
<dbReference type="SMART" id="SM00079">
    <property type="entry name" value="PBPe"/>
    <property type="match status" value="1"/>
</dbReference>
<dbReference type="FunFam" id="3.40.50.2300:FF:000188">
    <property type="entry name" value="Glutamate receptor"/>
    <property type="match status" value="1"/>
</dbReference>
<dbReference type="InterPro" id="IPR001320">
    <property type="entry name" value="Iontro_rcpt_C"/>
</dbReference>
<evidence type="ECO:0000256" key="9">
    <source>
        <dbReference type="ARBA" id="ARBA00023170"/>
    </source>
</evidence>
<protein>
    <recommendedName>
        <fullName evidence="13">Glutamate receptor</fullName>
    </recommendedName>
</protein>
<dbReference type="Pfam" id="PF01094">
    <property type="entry name" value="ANF_receptor"/>
    <property type="match status" value="1"/>
</dbReference>
<accession>A0AAN9PQU6</accession>
<dbReference type="InterPro" id="IPR028082">
    <property type="entry name" value="Peripla_BP_I"/>
</dbReference>
<reference evidence="18 19" key="1">
    <citation type="submission" date="2024-01" db="EMBL/GenBank/DDBJ databases">
        <title>The genomes of 5 underutilized Papilionoideae crops provide insights into root nodulation and disease resistanc.</title>
        <authorList>
            <person name="Jiang F."/>
        </authorList>
    </citation>
    <scope>NUCLEOTIDE SEQUENCE [LARGE SCALE GENOMIC DNA]</scope>
    <source>
        <strain evidence="18">LVBAO_FW01</strain>
        <tissue evidence="18">Leaves</tissue>
    </source>
</reference>
<feature type="signal peptide" evidence="16">
    <location>
        <begin position="1"/>
        <end position="35"/>
    </location>
</feature>
<evidence type="ECO:0000256" key="4">
    <source>
        <dbReference type="ARBA" id="ARBA00022692"/>
    </source>
</evidence>
<dbReference type="AlphaFoldDB" id="A0AAN9PQU6"/>
<keyword evidence="8 13" id="KW-0472">Membrane</keyword>
<dbReference type="InterPro" id="IPR019594">
    <property type="entry name" value="Glu/Gly-bd"/>
</dbReference>
<dbReference type="Gene3D" id="3.40.50.2300">
    <property type="match status" value="3"/>
</dbReference>
<keyword evidence="9 13" id="KW-0675">Receptor</keyword>
<keyword evidence="3 13" id="KW-0813">Transport</keyword>
<evidence type="ECO:0000256" key="2">
    <source>
        <dbReference type="ARBA" id="ARBA00008685"/>
    </source>
</evidence>
<keyword evidence="7 13" id="KW-0406">Ion transport</keyword>
<dbReference type="InterPro" id="IPR017103">
    <property type="entry name" value="Iontropic_Glu_rcpt_pln"/>
</dbReference>
<feature type="domain" description="Ionotropic glutamate receptor C-terminal" evidence="17">
    <location>
        <begin position="459"/>
        <end position="795"/>
    </location>
</feature>
<evidence type="ECO:0000256" key="16">
    <source>
        <dbReference type="SAM" id="SignalP"/>
    </source>
</evidence>
<comment type="function">
    <text evidence="13">Glutamate-gated receptor that probably acts as non-selective cation channel.</text>
</comment>
<keyword evidence="14" id="KW-1015">Disulfide bond</keyword>
<evidence type="ECO:0000256" key="10">
    <source>
        <dbReference type="ARBA" id="ARBA00023180"/>
    </source>
</evidence>
<dbReference type="Pfam" id="PF00060">
    <property type="entry name" value="Lig_chan"/>
    <property type="match status" value="1"/>
</dbReference>
<dbReference type="FunFam" id="1.10.287.70:FF:000037">
    <property type="entry name" value="Glutamate receptor"/>
    <property type="match status" value="1"/>
</dbReference>
<comment type="subcellular location">
    <subcellularLocation>
        <location evidence="1">Membrane</location>
        <topology evidence="1">Multi-pass membrane protein</topology>
    </subcellularLocation>
</comment>
<evidence type="ECO:0000256" key="5">
    <source>
        <dbReference type="ARBA" id="ARBA00022729"/>
    </source>
</evidence>
<dbReference type="InterPro" id="IPR044440">
    <property type="entry name" value="GABAb_receptor_plant_PBP1"/>
</dbReference>
<comment type="caution">
    <text evidence="18">The sequence shown here is derived from an EMBL/GenBank/DDBJ whole genome shotgun (WGS) entry which is preliminary data.</text>
</comment>
<feature type="transmembrane region" description="Helical" evidence="15">
    <location>
        <begin position="638"/>
        <end position="656"/>
    </location>
</feature>
<name>A0AAN9PQU6_CANGL</name>
<evidence type="ECO:0000256" key="8">
    <source>
        <dbReference type="ARBA" id="ARBA00023136"/>
    </source>
</evidence>
<evidence type="ECO:0000256" key="6">
    <source>
        <dbReference type="ARBA" id="ARBA00022989"/>
    </source>
</evidence>
<dbReference type="EMBL" id="JAYMYQ010000011">
    <property type="protein sequence ID" value="KAK7306587.1"/>
    <property type="molecule type" value="Genomic_DNA"/>
</dbReference>
<dbReference type="InterPro" id="IPR015683">
    <property type="entry name" value="Ionotropic_Glu_rcpt"/>
</dbReference>
<feature type="disulfide bond" evidence="14">
    <location>
        <begin position="743"/>
        <end position="799"/>
    </location>
</feature>
<evidence type="ECO:0000256" key="15">
    <source>
        <dbReference type="SAM" id="Phobius"/>
    </source>
</evidence>
<dbReference type="PIRSF" id="PIRSF037090">
    <property type="entry name" value="Iontro_Glu-like_rcpt_pln"/>
    <property type="match status" value="1"/>
</dbReference>
<dbReference type="SUPFAM" id="SSF53850">
    <property type="entry name" value="Periplasmic binding protein-like II"/>
    <property type="match status" value="1"/>
</dbReference>
<dbReference type="CDD" id="cd19990">
    <property type="entry name" value="PBP1_GABAb_receptor_plant"/>
    <property type="match status" value="1"/>
</dbReference>
<dbReference type="GO" id="GO:0015276">
    <property type="term" value="F:ligand-gated monoatomic ion channel activity"/>
    <property type="evidence" value="ECO:0007669"/>
    <property type="project" value="InterPro"/>
</dbReference>
<keyword evidence="19" id="KW-1185">Reference proteome</keyword>
<keyword evidence="6 15" id="KW-1133">Transmembrane helix</keyword>
<dbReference type="Gene3D" id="1.10.287.70">
    <property type="match status" value="1"/>
</dbReference>
<keyword evidence="4 15" id="KW-0812">Transmembrane</keyword>
<dbReference type="SUPFAM" id="SSF53822">
    <property type="entry name" value="Periplasmic binding protein-like I"/>
    <property type="match status" value="1"/>
</dbReference>
<organism evidence="18 19">
    <name type="scientific">Canavalia gladiata</name>
    <name type="common">Sword bean</name>
    <name type="synonym">Dolichos gladiatus</name>
    <dbReference type="NCBI Taxonomy" id="3824"/>
    <lineage>
        <taxon>Eukaryota</taxon>
        <taxon>Viridiplantae</taxon>
        <taxon>Streptophyta</taxon>
        <taxon>Embryophyta</taxon>
        <taxon>Tracheophyta</taxon>
        <taxon>Spermatophyta</taxon>
        <taxon>Magnoliopsida</taxon>
        <taxon>eudicotyledons</taxon>
        <taxon>Gunneridae</taxon>
        <taxon>Pentapetalae</taxon>
        <taxon>rosids</taxon>
        <taxon>fabids</taxon>
        <taxon>Fabales</taxon>
        <taxon>Fabaceae</taxon>
        <taxon>Papilionoideae</taxon>
        <taxon>50 kb inversion clade</taxon>
        <taxon>NPAAA clade</taxon>
        <taxon>indigoferoid/millettioid clade</taxon>
        <taxon>Phaseoleae</taxon>
        <taxon>Canavalia</taxon>
    </lineage>
</organism>
<evidence type="ECO:0000256" key="12">
    <source>
        <dbReference type="ARBA" id="ARBA00023303"/>
    </source>
</evidence>
<keyword evidence="5 16" id="KW-0732">Signal</keyword>
<dbReference type="FunFam" id="3.40.190.10:FF:000475">
    <property type="entry name" value="Glutamate receptor"/>
    <property type="match status" value="1"/>
</dbReference>
<proteinExistence type="inferred from homology"/>
<evidence type="ECO:0000256" key="3">
    <source>
        <dbReference type="ARBA" id="ARBA00022448"/>
    </source>
</evidence>
<sequence>MNLYAQTSKAVPNLLLRLSLIKKLLLFMCLIGAQATINFQNISVGVVIDVNSEMGKQQRRAMQIAAQSFNNYSETQNVILFFLDSGRNPLQAASAAEELISKKKVKVIIGMETWLEAALVADFGNKVQVPVISFSSPPIVPPLMQHRWPFLIQMAKNHAAHMNCIADVIHAYKWQKVITIYEDNPYSGDSGMLSLFSEALQKVNSQIEYPLVLPPFTSLSDPKGVVLDELLKLLPLKSRVFVVLHASLPMVTHLLREAKKIGFLGKGSAWIINEGITSMLESVNRSVLPSIEGILGIKTYYSTSSNAYTQLQENFQAEHAGIVVSKPGYDALRAYDSITIITKALEKMNTKSSNSTVFLEEMLSSNFNGLSGNIRFKESHLSYTPIFRIINVANKKYTELDFWTPKLKFTRSYKILKDSEKRGDNATEGLTITSPVVWPGGLISVDPPKGWKVPTDADPLKVAIPVNPAFDNFVKEDSQKQYNGFCIDVFHEVREILSDKYAGLPYVFEPLDESYDRLLLNVINESHDVIVGDVTILANRSKDVSFTQPYTESGLSLILPIETEGSAWLFMKPFSWEMWIATVCILIYTMFIVWFLEHHFNPDFGGPLKNQISTTLWFAFSSLFYAHREKINTNPARVVVGVWLFLVFVLTSSYTANLSSMLTVKRLKSGRDIEWLKQNNLPVGCDNSSTFVKSYMMNVYNFHPQQIIEVDGEHDIVDKFKSKRISALFLESPYEKVFLNKYCKDYTAVTAAYKFGGLGFVFQKGSPMAKDFSEAILTLAENGRLKALEDQWLTPSKECSNNSTSPETESLTLNNFWGLYIICATISTICFVRSLLTNYLHNHNYYHHEEEAQLEGNKTGYDNNVWNKEFRISTGFYNDVNFKNLGRAATFGGTGTQCMRRRNSSKWESISTSDELANPHRSQSAVIEMM</sequence>
<dbReference type="InterPro" id="IPR001828">
    <property type="entry name" value="ANF_lig-bd_rcpt"/>
</dbReference>
<evidence type="ECO:0000259" key="17">
    <source>
        <dbReference type="SMART" id="SM00079"/>
    </source>
</evidence>
<evidence type="ECO:0000313" key="18">
    <source>
        <dbReference type="EMBL" id="KAK7306587.1"/>
    </source>
</evidence>
<dbReference type="Gene3D" id="3.40.190.10">
    <property type="entry name" value="Periplasmic binding protein-like II"/>
    <property type="match status" value="2"/>
</dbReference>
<keyword evidence="11 13" id="KW-1071">Ligand-gated ion channel</keyword>
<dbReference type="GO" id="GO:0016020">
    <property type="term" value="C:membrane"/>
    <property type="evidence" value="ECO:0007669"/>
    <property type="project" value="UniProtKB-SubCell"/>
</dbReference>
<comment type="similarity">
    <text evidence="2 13">Belongs to the glutamate-gated ion channel (TC 1.A.10.1) family.</text>
</comment>
<evidence type="ECO:0000313" key="19">
    <source>
        <dbReference type="Proteomes" id="UP001367508"/>
    </source>
</evidence>
<dbReference type="Proteomes" id="UP001367508">
    <property type="component" value="Unassembled WGS sequence"/>
</dbReference>
<keyword evidence="10" id="KW-0325">Glycoprotein</keyword>
<evidence type="ECO:0000256" key="7">
    <source>
        <dbReference type="ARBA" id="ARBA00023065"/>
    </source>
</evidence>
<keyword evidence="12 13" id="KW-0407">Ion channel</keyword>
<feature type="transmembrane region" description="Helical" evidence="15">
    <location>
        <begin position="578"/>
        <end position="596"/>
    </location>
</feature>
<feature type="chain" id="PRO_5043043996" description="Glutamate receptor" evidence="16">
    <location>
        <begin position="36"/>
        <end position="930"/>
    </location>
</feature>
<gene>
    <name evidence="18" type="ORF">VNO77_44536</name>
</gene>
<evidence type="ECO:0000256" key="1">
    <source>
        <dbReference type="ARBA" id="ARBA00004141"/>
    </source>
</evidence>
<evidence type="ECO:0000256" key="14">
    <source>
        <dbReference type="PIRSR" id="PIRSR037090-50"/>
    </source>
</evidence>
<dbReference type="PANTHER" id="PTHR18966">
    <property type="entry name" value="IONOTROPIC GLUTAMATE RECEPTOR"/>
    <property type="match status" value="1"/>
</dbReference>
<evidence type="ECO:0000256" key="13">
    <source>
        <dbReference type="PIRNR" id="PIRNR037090"/>
    </source>
</evidence>